<dbReference type="OMA" id="ANAHHFW"/>
<accession>A0A8S1SG59</accession>
<dbReference type="EMBL" id="CAJJDP010000008">
    <property type="protein sequence ID" value="CAD8138307.1"/>
    <property type="molecule type" value="Genomic_DNA"/>
</dbReference>
<dbReference type="OrthoDB" id="10049211at2759"/>
<sequence length="380" mass="43545">MSAQQKKLFLLKTKVGAFSQQKIPAPQATTSRNIKLQRNSTRLPSLASNQLMYSPIVHSKQKTVLNISITKLDDFHKNVVRYHSIKCVDGQDYRRYKIRSQDYVQCKTKIGDGNGKHVFILNDGHGTSGLPIARFVGMELDKSYQDIISKLDANNMKDEKIHEEIIDLYKNTDELLSQQSEIDTSQSGSSNISILIVGDQLLCVNCGDSKALFYYKNDFQEQTIHLWRMKNLSFEHVPSRETELLRVRSHNGRIDQQMIRGLKQGNLQIWTKNKLDQGLHITRCFGNKVHKTVGVTVEPEIIHFRFPKSGYLVIATSSLWSYLDTMDIGQVLNKYNPPKSQSEITRIENEILANAHHFWDGEHDGIQDISLMIIFIDLQL</sequence>
<dbReference type="InterPro" id="IPR001932">
    <property type="entry name" value="PPM-type_phosphatase-like_dom"/>
</dbReference>
<dbReference type="GO" id="GO:0004722">
    <property type="term" value="F:protein serine/threonine phosphatase activity"/>
    <property type="evidence" value="ECO:0007669"/>
    <property type="project" value="InterPro"/>
</dbReference>
<protein>
    <recommendedName>
        <fullName evidence="1">PPM-type phosphatase domain-containing protein</fullName>
    </recommendedName>
</protein>
<dbReference type="InterPro" id="IPR015655">
    <property type="entry name" value="PP2C"/>
</dbReference>
<feature type="domain" description="PPM-type phosphatase" evidence="1">
    <location>
        <begin position="79"/>
        <end position="376"/>
    </location>
</feature>
<dbReference type="FunFam" id="3.60.40.10:FF:000143">
    <property type="entry name" value="Uncharacterized protein"/>
    <property type="match status" value="1"/>
</dbReference>
<comment type="caution">
    <text evidence="2">The sequence shown here is derived from an EMBL/GenBank/DDBJ whole genome shotgun (WGS) entry which is preliminary data.</text>
</comment>
<dbReference type="AlphaFoldDB" id="A0A8S1SG59"/>
<organism evidence="2 3">
    <name type="scientific">Paramecium octaurelia</name>
    <dbReference type="NCBI Taxonomy" id="43137"/>
    <lineage>
        <taxon>Eukaryota</taxon>
        <taxon>Sar</taxon>
        <taxon>Alveolata</taxon>
        <taxon>Ciliophora</taxon>
        <taxon>Intramacronucleata</taxon>
        <taxon>Oligohymenophorea</taxon>
        <taxon>Peniculida</taxon>
        <taxon>Parameciidae</taxon>
        <taxon>Paramecium</taxon>
    </lineage>
</organism>
<dbReference type="PANTHER" id="PTHR13832:SF802">
    <property type="entry name" value="CHROMOSOME UNDETERMINED SCAFFOLD_5, WHOLE GENOME SHOTGUN SEQUENCE"/>
    <property type="match status" value="1"/>
</dbReference>
<dbReference type="CDD" id="cd00143">
    <property type="entry name" value="PP2Cc"/>
    <property type="match status" value="1"/>
</dbReference>
<reference evidence="2" key="1">
    <citation type="submission" date="2021-01" db="EMBL/GenBank/DDBJ databases">
        <authorList>
            <consortium name="Genoscope - CEA"/>
            <person name="William W."/>
        </authorList>
    </citation>
    <scope>NUCLEOTIDE SEQUENCE</scope>
</reference>
<dbReference type="SMART" id="SM00332">
    <property type="entry name" value="PP2Cc"/>
    <property type="match status" value="1"/>
</dbReference>
<dbReference type="PROSITE" id="PS51746">
    <property type="entry name" value="PPM_2"/>
    <property type="match status" value="1"/>
</dbReference>
<keyword evidence="3" id="KW-1185">Reference proteome</keyword>
<proteinExistence type="predicted"/>
<evidence type="ECO:0000313" key="3">
    <source>
        <dbReference type="Proteomes" id="UP000683925"/>
    </source>
</evidence>
<dbReference type="Proteomes" id="UP000683925">
    <property type="component" value="Unassembled WGS sequence"/>
</dbReference>
<evidence type="ECO:0000313" key="2">
    <source>
        <dbReference type="EMBL" id="CAD8138307.1"/>
    </source>
</evidence>
<gene>
    <name evidence="2" type="ORF">POCTA_138.1.T0090312</name>
</gene>
<dbReference type="Pfam" id="PF00481">
    <property type="entry name" value="PP2C"/>
    <property type="match status" value="1"/>
</dbReference>
<dbReference type="PANTHER" id="PTHR13832">
    <property type="entry name" value="PROTEIN PHOSPHATASE 2C"/>
    <property type="match status" value="1"/>
</dbReference>
<evidence type="ECO:0000259" key="1">
    <source>
        <dbReference type="PROSITE" id="PS51746"/>
    </source>
</evidence>
<name>A0A8S1SG59_PAROT</name>